<gene>
    <name evidence="5" type="primary">rplY</name>
    <name evidence="5" type="synonym">ctc</name>
    <name evidence="9" type="ordered locus">Sthe_2072</name>
</gene>
<dbReference type="PANTHER" id="PTHR33284:SF1">
    <property type="entry name" value="RIBOSOMAL PROTEIN L25_GLN-TRNA SYNTHETASE, ANTI-CODON-BINDING DOMAIN-CONTAINING PROTEIN"/>
    <property type="match status" value="1"/>
</dbReference>
<dbReference type="Gene3D" id="2.40.240.10">
    <property type="entry name" value="Ribosomal Protein L25, Chain P"/>
    <property type="match status" value="1"/>
</dbReference>
<evidence type="ECO:0000256" key="6">
    <source>
        <dbReference type="SAM" id="MobiDB-lite"/>
    </source>
</evidence>
<dbReference type="InterPro" id="IPR020056">
    <property type="entry name" value="Rbsml_bL25/Gln-tRNA_synth_N"/>
</dbReference>
<dbReference type="InterPro" id="IPR011035">
    <property type="entry name" value="Ribosomal_bL25/Gln-tRNA_synth"/>
</dbReference>
<dbReference type="InterPro" id="IPR001021">
    <property type="entry name" value="Ribosomal_bL25_long"/>
</dbReference>
<dbReference type="AlphaFoldDB" id="D1C5V0"/>
<dbReference type="InParanoid" id="D1C5V0"/>
<evidence type="ECO:0000256" key="5">
    <source>
        <dbReference type="HAMAP-Rule" id="MF_01334"/>
    </source>
</evidence>
<evidence type="ECO:0000256" key="4">
    <source>
        <dbReference type="ARBA" id="ARBA00023274"/>
    </source>
</evidence>
<dbReference type="GO" id="GO:0006412">
    <property type="term" value="P:translation"/>
    <property type="evidence" value="ECO:0007669"/>
    <property type="project" value="UniProtKB-UniRule"/>
</dbReference>
<keyword evidence="4 5" id="KW-0687">Ribonucleoprotein</keyword>
<dbReference type="Pfam" id="PF01386">
    <property type="entry name" value="Ribosomal_L25p"/>
    <property type="match status" value="1"/>
</dbReference>
<dbReference type="Pfam" id="PF14693">
    <property type="entry name" value="Ribosomal_TL5_C"/>
    <property type="match status" value="1"/>
</dbReference>
<evidence type="ECO:0000313" key="9">
    <source>
        <dbReference type="EMBL" id="ACZ39502.1"/>
    </source>
</evidence>
<dbReference type="GO" id="GO:0003735">
    <property type="term" value="F:structural constituent of ribosome"/>
    <property type="evidence" value="ECO:0007669"/>
    <property type="project" value="InterPro"/>
</dbReference>
<dbReference type="PANTHER" id="PTHR33284">
    <property type="entry name" value="RIBOSOMAL PROTEIN L25/GLN-TRNA SYNTHETASE, ANTI-CODON-BINDING DOMAIN-CONTAINING PROTEIN"/>
    <property type="match status" value="1"/>
</dbReference>
<dbReference type="eggNOG" id="COG1825">
    <property type="taxonomic scope" value="Bacteria"/>
</dbReference>
<dbReference type="GO" id="GO:0022625">
    <property type="term" value="C:cytosolic large ribosomal subunit"/>
    <property type="evidence" value="ECO:0007669"/>
    <property type="project" value="TreeGrafter"/>
</dbReference>
<evidence type="ECO:0000313" key="10">
    <source>
        <dbReference type="Proteomes" id="UP000002027"/>
    </source>
</evidence>
<comment type="similarity">
    <text evidence="5">Belongs to the bacterial ribosomal protein bL25 family. CTC subfamily.</text>
</comment>
<dbReference type="SUPFAM" id="SSF50715">
    <property type="entry name" value="Ribosomal protein L25-like"/>
    <property type="match status" value="1"/>
</dbReference>
<dbReference type="FunCoup" id="D1C5V0">
    <property type="interactions" value="323"/>
</dbReference>
<dbReference type="InterPro" id="IPR037121">
    <property type="entry name" value="Ribosomal_bL25_C"/>
</dbReference>
<feature type="domain" description="Large ribosomal subunit protein bL25 L25" evidence="7">
    <location>
        <begin position="7"/>
        <end position="93"/>
    </location>
</feature>
<keyword evidence="2 5" id="KW-0694">RNA-binding</keyword>
<dbReference type="STRING" id="479434.Sthe_2072"/>
<reference evidence="10" key="1">
    <citation type="submission" date="2009-11" db="EMBL/GenBank/DDBJ databases">
        <title>The complete chromosome 1 of Sphaerobacter thermophilus DSM 20745.</title>
        <authorList>
            <person name="Lucas S."/>
            <person name="Copeland A."/>
            <person name="Lapidus A."/>
            <person name="Glavina del Rio T."/>
            <person name="Dalin E."/>
            <person name="Tice H."/>
            <person name="Bruce D."/>
            <person name="Goodwin L."/>
            <person name="Pitluck S."/>
            <person name="Kyrpides N."/>
            <person name="Mavromatis K."/>
            <person name="Ivanova N."/>
            <person name="Mikhailova N."/>
            <person name="LaButti K.M."/>
            <person name="Clum A."/>
            <person name="Sun H.I."/>
            <person name="Brettin T."/>
            <person name="Detter J.C."/>
            <person name="Han C."/>
            <person name="Larimer F."/>
            <person name="Land M."/>
            <person name="Hauser L."/>
            <person name="Markowitz V."/>
            <person name="Cheng J.F."/>
            <person name="Hugenholtz P."/>
            <person name="Woyke T."/>
            <person name="Wu D."/>
            <person name="Steenblock K."/>
            <person name="Schneider S."/>
            <person name="Pukall R."/>
            <person name="Goeker M."/>
            <person name="Klenk H.P."/>
            <person name="Eisen J.A."/>
        </authorList>
    </citation>
    <scope>NUCLEOTIDE SEQUENCE [LARGE SCALE GENOMIC DNA]</scope>
    <source>
        <strain evidence="10">ATCC 49802 / DSM 20745 / S 6022</strain>
    </source>
</reference>
<evidence type="ECO:0000256" key="2">
    <source>
        <dbReference type="ARBA" id="ARBA00022884"/>
    </source>
</evidence>
<dbReference type="Proteomes" id="UP000002027">
    <property type="component" value="Chromosome 1"/>
</dbReference>
<evidence type="ECO:0000256" key="3">
    <source>
        <dbReference type="ARBA" id="ARBA00022980"/>
    </source>
</evidence>
<comment type="subunit">
    <text evidence="5">Part of the 50S ribosomal subunit; part of the 5S rRNA/L5/L18/L25 subcomplex. Contacts the 5S rRNA. Binds to the 5S rRNA independently of L5 and L18.</text>
</comment>
<reference evidence="9 10" key="2">
    <citation type="journal article" date="2010" name="Stand. Genomic Sci.">
        <title>Complete genome sequence of Desulfohalobium retbaense type strain (HR(100)).</title>
        <authorList>
            <person name="Spring S."/>
            <person name="Nolan M."/>
            <person name="Lapidus A."/>
            <person name="Glavina Del Rio T."/>
            <person name="Copeland A."/>
            <person name="Tice H."/>
            <person name="Cheng J.F."/>
            <person name="Lucas S."/>
            <person name="Land M."/>
            <person name="Chen F."/>
            <person name="Bruce D."/>
            <person name="Goodwin L."/>
            <person name="Pitluck S."/>
            <person name="Ivanova N."/>
            <person name="Mavromatis K."/>
            <person name="Mikhailova N."/>
            <person name="Pati A."/>
            <person name="Chen A."/>
            <person name="Palaniappan K."/>
            <person name="Hauser L."/>
            <person name="Chang Y.J."/>
            <person name="Jeffries C.D."/>
            <person name="Munk C."/>
            <person name="Kiss H."/>
            <person name="Chain P."/>
            <person name="Han C."/>
            <person name="Brettin T."/>
            <person name="Detter J.C."/>
            <person name="Schuler E."/>
            <person name="Goker M."/>
            <person name="Rohde M."/>
            <person name="Bristow J."/>
            <person name="Eisen J.A."/>
            <person name="Markowitz V."/>
            <person name="Hugenholtz P."/>
            <person name="Kyrpides N.C."/>
            <person name="Klenk H.P."/>
        </authorList>
    </citation>
    <scope>NUCLEOTIDE SEQUENCE [LARGE SCALE GENOMIC DNA]</scope>
    <source>
        <strain evidence="10">ATCC 49802 / DSM 20745 / S 6022</strain>
    </source>
</reference>
<evidence type="ECO:0000256" key="1">
    <source>
        <dbReference type="ARBA" id="ARBA00022730"/>
    </source>
</evidence>
<keyword evidence="10" id="KW-1185">Reference proteome</keyword>
<evidence type="ECO:0000259" key="8">
    <source>
        <dbReference type="Pfam" id="PF14693"/>
    </source>
</evidence>
<comment type="function">
    <text evidence="5">This is one of the proteins that binds to the 5S RNA in the ribosome where it forms part of the central protuberance.</text>
</comment>
<protein>
    <recommendedName>
        <fullName evidence="5">Large ribosomal subunit protein bL25</fullName>
    </recommendedName>
    <alternativeName>
        <fullName evidence="5">General stress protein CTC</fullName>
    </alternativeName>
</protein>
<keyword evidence="3 5" id="KW-0689">Ribosomal protein</keyword>
<dbReference type="RefSeq" id="WP_012872548.1">
    <property type="nucleotide sequence ID" value="NC_013523.1"/>
</dbReference>
<dbReference type="HOGENOM" id="CLU_075939_2_0_0"/>
<feature type="domain" description="Large ribosomal subunit protein bL25 beta" evidence="8">
    <location>
        <begin position="103"/>
        <end position="183"/>
    </location>
</feature>
<organism evidence="9 10">
    <name type="scientific">Sphaerobacter thermophilus (strain ATCC 49802 / DSM 20745 / KCCM 41009 / NCIMB 13125 / S 6022)</name>
    <dbReference type="NCBI Taxonomy" id="479434"/>
    <lineage>
        <taxon>Bacteria</taxon>
        <taxon>Pseudomonadati</taxon>
        <taxon>Thermomicrobiota</taxon>
        <taxon>Thermomicrobia</taxon>
        <taxon>Sphaerobacterales</taxon>
        <taxon>Sphaerobacterineae</taxon>
        <taxon>Sphaerobacteraceae</taxon>
        <taxon>Sphaerobacter</taxon>
    </lineage>
</organism>
<dbReference type="CDD" id="cd00495">
    <property type="entry name" value="Ribosomal_L25_TL5_CTC"/>
    <property type="match status" value="1"/>
</dbReference>
<dbReference type="HAMAP" id="MF_01334">
    <property type="entry name" value="Ribosomal_bL25_CTC"/>
    <property type="match status" value="1"/>
</dbReference>
<keyword evidence="1 5" id="KW-0699">rRNA-binding</keyword>
<name>D1C5V0_SPHTD</name>
<dbReference type="GO" id="GO:0008097">
    <property type="term" value="F:5S rRNA binding"/>
    <property type="evidence" value="ECO:0007669"/>
    <property type="project" value="InterPro"/>
</dbReference>
<feature type="region of interest" description="Disordered" evidence="6">
    <location>
        <begin position="195"/>
        <end position="218"/>
    </location>
</feature>
<dbReference type="NCBIfam" id="TIGR00731">
    <property type="entry name" value="bL25_bact_ctc"/>
    <property type="match status" value="1"/>
</dbReference>
<dbReference type="EMBL" id="CP001823">
    <property type="protein sequence ID" value="ACZ39502.1"/>
    <property type="molecule type" value="Genomic_DNA"/>
</dbReference>
<sequence>MATHPQLQAQQRAVLGKKVRQLRRQGLLPGVIYGPAVETPRPVAIDGKEFDRLYRNVGPTTLVDLDLDGTTHTVFIRGVDRDSLGKELLHVDFYAPNLNEPTVVSVAINVVGELPASVDGVLTYGRQDVEIRALPENIPSQIEVDISGLTNENRAIHVSDLQVPEGCEILTPGDEVVVQVAAPVVAEVAAPEAEEALAEELGDQPAALAEGAEPVEEE</sequence>
<dbReference type="KEGG" id="sti:Sthe_2072"/>
<dbReference type="InterPro" id="IPR020930">
    <property type="entry name" value="Ribosomal_uL5_bac-type"/>
</dbReference>
<dbReference type="Gene3D" id="2.170.120.20">
    <property type="entry name" value="Ribosomal protein L25, beta domain"/>
    <property type="match status" value="1"/>
</dbReference>
<accession>D1C5V0</accession>
<dbReference type="InterPro" id="IPR029751">
    <property type="entry name" value="Ribosomal_L25_dom"/>
</dbReference>
<proteinExistence type="inferred from homology"/>
<evidence type="ECO:0000259" key="7">
    <source>
        <dbReference type="Pfam" id="PF01386"/>
    </source>
</evidence>
<dbReference type="InterPro" id="IPR020057">
    <property type="entry name" value="Ribosomal_bL25_b-dom"/>
</dbReference>